<evidence type="ECO:0000313" key="4">
    <source>
        <dbReference type="EMBL" id="KAF2087127.1"/>
    </source>
</evidence>
<feature type="compositionally biased region" description="Low complexity" evidence="2">
    <location>
        <begin position="673"/>
        <end position="688"/>
    </location>
</feature>
<keyword evidence="5" id="KW-1185">Reference proteome</keyword>
<feature type="compositionally biased region" description="Polar residues" evidence="2">
    <location>
        <begin position="334"/>
        <end position="346"/>
    </location>
</feature>
<evidence type="ECO:0000256" key="1">
    <source>
        <dbReference type="ARBA" id="ARBA00023242"/>
    </source>
</evidence>
<feature type="compositionally biased region" description="Polar residues" evidence="2">
    <location>
        <begin position="631"/>
        <end position="647"/>
    </location>
</feature>
<protein>
    <recommendedName>
        <fullName evidence="3">YDG domain-containing protein</fullName>
    </recommendedName>
</protein>
<feature type="region of interest" description="Disordered" evidence="2">
    <location>
        <begin position="328"/>
        <end position="411"/>
    </location>
</feature>
<sequence>MAVDLGREALRARAAWIRDVLDPRIARDGPDIMQPDDVLTLHELFVALEKTELGIGTLRYARIHRAVMEVSGKATRWPKRLAEECDRIIDVWERKYGKLTEIKPMLFAPGGRLHGICAGTELTRDKDPSISDETKGKAHGALGFVPGQWWINGMFAFYAGIIDLACTDGGICANPKGAYAIVMKGADEIYTDSPDVFRYRCHSDDPGRFRLTAADFRSRYPIRVLRSHTLTSMWAPRAGIRYDGLHMITGWTIKPVNPLENDGYSIVWEIGLMRDPSQDRMEASEETLKHPISEEIDDYTEYKEIESASPSPTSIQPPSFLGVPGLYDLPPIDQPTSAPSRSSTMNMYGPERVSSTQNLRGTRSKTQSLRKTLSTKSALKEAEGGPKRGHADRTSSHQGSIAGFPGTDSSVKMTRTLTRSIQRMFDGASQEDVPRSPFSGTDNEPEDSPLFTSQPTEMIQVDGSKRPILNNPEWGVESEEEIDAEALAQSEQAGLIEGSTGKSREDKNGRVKKNLRQMKWERRMYETLARQDDPDRVLYAIALDEIWDDLEEPEYPDMVLEESSKGNRKQREQSVTERDVSFDCVTLDAYRNQQARAYSAPYIGPMRQTVSSQKGDPKQRIASDGAIGVSRDSSGSSRADTGFSSDSCESDDNSMPAVRTSYFMSPTSGTRGGLSRPLRSPSLSPGARPAMRALLKRNPGFDKSFMYGDGTSSTDSIDFAERTSGQSRNAMTFKGGSVDSYRAVDLSS</sequence>
<dbReference type="OrthoDB" id="3244603at2759"/>
<dbReference type="InterPro" id="IPR036987">
    <property type="entry name" value="SRA-YDG_sf"/>
</dbReference>
<dbReference type="EMBL" id="ML978721">
    <property type="protein sequence ID" value="KAF2087127.1"/>
    <property type="molecule type" value="Genomic_DNA"/>
</dbReference>
<feature type="domain" description="YDG" evidence="3">
    <location>
        <begin position="135"/>
        <end position="278"/>
    </location>
</feature>
<dbReference type="SUPFAM" id="SSF88697">
    <property type="entry name" value="PUA domain-like"/>
    <property type="match status" value="1"/>
</dbReference>
<feature type="compositionally biased region" description="Basic and acidic residues" evidence="2">
    <location>
        <begin position="562"/>
        <end position="578"/>
    </location>
</feature>
<dbReference type="InterPro" id="IPR003105">
    <property type="entry name" value="SRA_YDG"/>
</dbReference>
<feature type="compositionally biased region" description="Basic and acidic residues" evidence="2">
    <location>
        <begin position="378"/>
        <end position="395"/>
    </location>
</feature>
<feature type="region of interest" description="Disordered" evidence="2">
    <location>
        <begin position="608"/>
        <end position="688"/>
    </location>
</feature>
<evidence type="ECO:0000259" key="3">
    <source>
        <dbReference type="SMART" id="SM00466"/>
    </source>
</evidence>
<dbReference type="AlphaFoldDB" id="A0A9P4HUL1"/>
<dbReference type="Proteomes" id="UP000799776">
    <property type="component" value="Unassembled WGS sequence"/>
</dbReference>
<gene>
    <name evidence="4" type="ORF">K490DRAFT_57197</name>
</gene>
<dbReference type="Gene3D" id="2.30.280.10">
    <property type="entry name" value="SRA-YDG"/>
    <property type="match status" value="1"/>
</dbReference>
<keyword evidence="1" id="KW-0539">Nucleus</keyword>
<reference evidence="4" key="1">
    <citation type="journal article" date="2020" name="Stud. Mycol.">
        <title>101 Dothideomycetes genomes: a test case for predicting lifestyles and emergence of pathogens.</title>
        <authorList>
            <person name="Haridas S."/>
            <person name="Albert R."/>
            <person name="Binder M."/>
            <person name="Bloem J."/>
            <person name="Labutti K."/>
            <person name="Salamov A."/>
            <person name="Andreopoulos B."/>
            <person name="Baker S."/>
            <person name="Barry K."/>
            <person name="Bills G."/>
            <person name="Bluhm B."/>
            <person name="Cannon C."/>
            <person name="Castanera R."/>
            <person name="Culley D."/>
            <person name="Daum C."/>
            <person name="Ezra D."/>
            <person name="Gonzalez J."/>
            <person name="Henrissat B."/>
            <person name="Kuo A."/>
            <person name="Liang C."/>
            <person name="Lipzen A."/>
            <person name="Lutzoni F."/>
            <person name="Magnuson J."/>
            <person name="Mondo S."/>
            <person name="Nolan M."/>
            <person name="Ohm R."/>
            <person name="Pangilinan J."/>
            <person name="Park H.-J."/>
            <person name="Ramirez L."/>
            <person name="Alfaro M."/>
            <person name="Sun H."/>
            <person name="Tritt A."/>
            <person name="Yoshinaga Y."/>
            <person name="Zwiers L.-H."/>
            <person name="Turgeon B."/>
            <person name="Goodwin S."/>
            <person name="Spatafora J."/>
            <person name="Crous P."/>
            <person name="Grigoriev I."/>
        </authorList>
    </citation>
    <scope>NUCLEOTIDE SEQUENCE</scope>
    <source>
        <strain evidence="4">CBS 121410</strain>
    </source>
</reference>
<organism evidence="4 5">
    <name type="scientific">Saccharata proteae CBS 121410</name>
    <dbReference type="NCBI Taxonomy" id="1314787"/>
    <lineage>
        <taxon>Eukaryota</taxon>
        <taxon>Fungi</taxon>
        <taxon>Dikarya</taxon>
        <taxon>Ascomycota</taxon>
        <taxon>Pezizomycotina</taxon>
        <taxon>Dothideomycetes</taxon>
        <taxon>Dothideomycetes incertae sedis</taxon>
        <taxon>Botryosphaeriales</taxon>
        <taxon>Saccharataceae</taxon>
        <taxon>Saccharata</taxon>
    </lineage>
</organism>
<dbReference type="InterPro" id="IPR015947">
    <property type="entry name" value="PUA-like_sf"/>
</dbReference>
<feature type="region of interest" description="Disordered" evidence="2">
    <location>
        <begin position="559"/>
        <end position="578"/>
    </location>
</feature>
<evidence type="ECO:0000256" key="2">
    <source>
        <dbReference type="SAM" id="MobiDB-lite"/>
    </source>
</evidence>
<evidence type="ECO:0000313" key="5">
    <source>
        <dbReference type="Proteomes" id="UP000799776"/>
    </source>
</evidence>
<dbReference type="SMART" id="SM00466">
    <property type="entry name" value="SRA"/>
    <property type="match status" value="1"/>
</dbReference>
<feature type="compositionally biased region" description="Polar residues" evidence="2">
    <location>
        <begin position="353"/>
        <end position="377"/>
    </location>
</feature>
<accession>A0A9P4HUL1</accession>
<proteinExistence type="predicted"/>
<feature type="region of interest" description="Disordered" evidence="2">
    <location>
        <begin position="425"/>
        <end position="471"/>
    </location>
</feature>
<comment type="caution">
    <text evidence="4">The sequence shown here is derived from an EMBL/GenBank/DDBJ whole genome shotgun (WGS) entry which is preliminary data.</text>
</comment>
<name>A0A9P4HUL1_9PEZI</name>